<evidence type="ECO:0000256" key="2">
    <source>
        <dbReference type="ARBA" id="ARBA00023015"/>
    </source>
</evidence>
<reference evidence="6 7" key="1">
    <citation type="submission" date="2018-11" db="EMBL/GenBank/DDBJ databases">
        <title>Sequencing the genomes of 1000 actinobacteria strains.</title>
        <authorList>
            <person name="Klenk H.-P."/>
        </authorList>
    </citation>
    <scope>NUCLEOTIDE SEQUENCE [LARGE SCALE GENOMIC DNA]</scope>
    <source>
        <strain evidence="6 7">DSM 44254</strain>
    </source>
</reference>
<accession>A0A3N1D343</accession>
<dbReference type="Gene3D" id="3.40.190.290">
    <property type="match status" value="1"/>
</dbReference>
<keyword evidence="3 6" id="KW-0238">DNA-binding</keyword>
<dbReference type="Pfam" id="PF03466">
    <property type="entry name" value="LysR_substrate"/>
    <property type="match status" value="1"/>
</dbReference>
<evidence type="ECO:0000256" key="4">
    <source>
        <dbReference type="ARBA" id="ARBA00023163"/>
    </source>
</evidence>
<evidence type="ECO:0000256" key="1">
    <source>
        <dbReference type="ARBA" id="ARBA00009437"/>
    </source>
</evidence>
<evidence type="ECO:0000256" key="3">
    <source>
        <dbReference type="ARBA" id="ARBA00023125"/>
    </source>
</evidence>
<dbReference type="InterPro" id="IPR005119">
    <property type="entry name" value="LysR_subst-bd"/>
</dbReference>
<dbReference type="GO" id="GO:0003677">
    <property type="term" value="F:DNA binding"/>
    <property type="evidence" value="ECO:0007669"/>
    <property type="project" value="UniProtKB-KW"/>
</dbReference>
<dbReference type="PRINTS" id="PR00039">
    <property type="entry name" value="HTHLYSR"/>
</dbReference>
<dbReference type="EMBL" id="RJKE01000001">
    <property type="protein sequence ID" value="ROO87939.1"/>
    <property type="molecule type" value="Genomic_DNA"/>
</dbReference>
<dbReference type="InterPro" id="IPR050950">
    <property type="entry name" value="HTH-type_LysR_regulators"/>
</dbReference>
<proteinExistence type="inferred from homology"/>
<dbReference type="InterPro" id="IPR036388">
    <property type="entry name" value="WH-like_DNA-bd_sf"/>
</dbReference>
<dbReference type="SUPFAM" id="SSF53850">
    <property type="entry name" value="Periplasmic binding protein-like II"/>
    <property type="match status" value="1"/>
</dbReference>
<organism evidence="6 7">
    <name type="scientific">Actinocorallia herbida</name>
    <dbReference type="NCBI Taxonomy" id="58109"/>
    <lineage>
        <taxon>Bacteria</taxon>
        <taxon>Bacillati</taxon>
        <taxon>Actinomycetota</taxon>
        <taxon>Actinomycetes</taxon>
        <taxon>Streptosporangiales</taxon>
        <taxon>Thermomonosporaceae</taxon>
        <taxon>Actinocorallia</taxon>
    </lineage>
</organism>
<dbReference type="CDD" id="cd05466">
    <property type="entry name" value="PBP2_LTTR_substrate"/>
    <property type="match status" value="1"/>
</dbReference>
<dbReference type="OrthoDB" id="3181812at2"/>
<dbReference type="RefSeq" id="WP_123667164.1">
    <property type="nucleotide sequence ID" value="NZ_RJKE01000001.1"/>
</dbReference>
<dbReference type="SUPFAM" id="SSF46785">
    <property type="entry name" value="Winged helix' DNA-binding domain"/>
    <property type="match status" value="1"/>
</dbReference>
<evidence type="ECO:0000313" key="7">
    <source>
        <dbReference type="Proteomes" id="UP000272400"/>
    </source>
</evidence>
<dbReference type="PROSITE" id="PS50931">
    <property type="entry name" value="HTH_LYSR"/>
    <property type="match status" value="1"/>
</dbReference>
<sequence length="301" mass="31735">MEIQQLKSFVLVAEHGSFSEAARALGLSQPSLSQAVNRLEIEFQTELFVRTARGAVLTPAGERLIAPARRVLESVDLTQATVDALHGVMTGTVRVVAFHSFTTEAADVMAAFRKAFPEVVLRVHRPENDDAVAGLVAAGLCDVGFARVGEAGRTGHDVEIVPVAVEESVALVPAGSPLGGTDRPITLAEVASLPLIVAPPGAVARTAIEKLFAANGVDYRVAAESEHHETSLELVRGGVGAYLTTRGGLPGGAGRTFTVRRLSPRREWPIGLIHRKGTLPPAVAAFAETALSFFQARSPES</sequence>
<gene>
    <name evidence="6" type="ORF">EDD29_5588</name>
</gene>
<comment type="similarity">
    <text evidence="1">Belongs to the LysR transcriptional regulatory family.</text>
</comment>
<dbReference type="PANTHER" id="PTHR30419">
    <property type="entry name" value="HTH-TYPE TRANSCRIPTIONAL REGULATOR YBHD"/>
    <property type="match status" value="1"/>
</dbReference>
<dbReference type="Gene3D" id="1.10.10.10">
    <property type="entry name" value="Winged helix-like DNA-binding domain superfamily/Winged helix DNA-binding domain"/>
    <property type="match status" value="1"/>
</dbReference>
<dbReference type="AlphaFoldDB" id="A0A3N1D343"/>
<dbReference type="GO" id="GO:0003700">
    <property type="term" value="F:DNA-binding transcription factor activity"/>
    <property type="evidence" value="ECO:0007669"/>
    <property type="project" value="InterPro"/>
</dbReference>
<feature type="domain" description="HTH lysR-type" evidence="5">
    <location>
        <begin position="1"/>
        <end position="58"/>
    </location>
</feature>
<evidence type="ECO:0000313" key="6">
    <source>
        <dbReference type="EMBL" id="ROO87939.1"/>
    </source>
</evidence>
<dbReference type="FunFam" id="1.10.10.10:FF:000001">
    <property type="entry name" value="LysR family transcriptional regulator"/>
    <property type="match status" value="1"/>
</dbReference>
<dbReference type="InterPro" id="IPR000847">
    <property type="entry name" value="LysR_HTH_N"/>
</dbReference>
<keyword evidence="4" id="KW-0804">Transcription</keyword>
<dbReference type="GO" id="GO:0005829">
    <property type="term" value="C:cytosol"/>
    <property type="evidence" value="ECO:0007669"/>
    <property type="project" value="TreeGrafter"/>
</dbReference>
<dbReference type="InterPro" id="IPR036390">
    <property type="entry name" value="WH_DNA-bd_sf"/>
</dbReference>
<evidence type="ECO:0000259" key="5">
    <source>
        <dbReference type="PROSITE" id="PS50931"/>
    </source>
</evidence>
<keyword evidence="2" id="KW-0805">Transcription regulation</keyword>
<dbReference type="Pfam" id="PF00126">
    <property type="entry name" value="HTH_1"/>
    <property type="match status" value="1"/>
</dbReference>
<protein>
    <submittedName>
        <fullName evidence="6">DNA-binding transcriptional LysR family regulator</fullName>
    </submittedName>
</protein>
<name>A0A3N1D343_9ACTN</name>
<dbReference type="Proteomes" id="UP000272400">
    <property type="component" value="Unassembled WGS sequence"/>
</dbReference>
<comment type="caution">
    <text evidence="6">The sequence shown here is derived from an EMBL/GenBank/DDBJ whole genome shotgun (WGS) entry which is preliminary data.</text>
</comment>
<keyword evidence="7" id="KW-1185">Reference proteome</keyword>